<keyword evidence="7" id="KW-1185">Reference proteome</keyword>
<gene>
    <name evidence="6" type="ORF">VE01_05349</name>
</gene>
<dbReference type="CDD" id="cd06661">
    <property type="entry name" value="GGCT_like"/>
    <property type="match status" value="1"/>
</dbReference>
<evidence type="ECO:0000313" key="7">
    <source>
        <dbReference type="Proteomes" id="UP000091956"/>
    </source>
</evidence>
<dbReference type="InterPro" id="IPR013024">
    <property type="entry name" value="GGCT-like"/>
</dbReference>
<dbReference type="RefSeq" id="XP_018130320.1">
    <property type="nucleotide sequence ID" value="XM_018274813.2"/>
</dbReference>
<evidence type="ECO:0000256" key="1">
    <source>
        <dbReference type="ARBA" id="ARBA00008861"/>
    </source>
</evidence>
<feature type="domain" description="Gamma-glutamylcyclotransferase AIG2-like" evidence="5">
    <location>
        <begin position="24"/>
        <end position="124"/>
    </location>
</feature>
<organism evidence="6 7">
    <name type="scientific">Pseudogymnoascus verrucosus</name>
    <dbReference type="NCBI Taxonomy" id="342668"/>
    <lineage>
        <taxon>Eukaryota</taxon>
        <taxon>Fungi</taxon>
        <taxon>Dikarya</taxon>
        <taxon>Ascomycota</taxon>
        <taxon>Pezizomycotina</taxon>
        <taxon>Leotiomycetes</taxon>
        <taxon>Thelebolales</taxon>
        <taxon>Thelebolaceae</taxon>
        <taxon>Pseudogymnoascus</taxon>
    </lineage>
</organism>
<dbReference type="InterPro" id="IPR009288">
    <property type="entry name" value="AIG2-like_dom"/>
</dbReference>
<dbReference type="GeneID" id="28838735"/>
<dbReference type="PANTHER" id="PTHR31544">
    <property type="entry name" value="AIG2-LIKE PROTEIN D"/>
    <property type="match status" value="1"/>
</dbReference>
<dbReference type="SUPFAM" id="SSF110857">
    <property type="entry name" value="Gamma-glutamyl cyclotransferase-like"/>
    <property type="match status" value="1"/>
</dbReference>
<evidence type="ECO:0000256" key="4">
    <source>
        <dbReference type="SAM" id="MobiDB-lite"/>
    </source>
</evidence>
<accession>A0A1B8GL77</accession>
<protein>
    <recommendedName>
        <fullName evidence="3">Putative gamma-glutamylcyclotransferase</fullName>
    </recommendedName>
</protein>
<dbReference type="Gene3D" id="3.10.490.10">
    <property type="entry name" value="Gamma-glutamyl cyclotransferase-like"/>
    <property type="match status" value="1"/>
</dbReference>
<feature type="compositionally biased region" description="Basic and acidic residues" evidence="4">
    <location>
        <begin position="201"/>
        <end position="214"/>
    </location>
</feature>
<evidence type="ECO:0000259" key="5">
    <source>
        <dbReference type="Pfam" id="PF06094"/>
    </source>
</evidence>
<dbReference type="OrthoDB" id="1044435at2759"/>
<keyword evidence="2" id="KW-0808">Transferase</keyword>
<dbReference type="InterPro" id="IPR036568">
    <property type="entry name" value="GGCT-like_sf"/>
</dbReference>
<name>A0A1B8GL77_9PEZI</name>
<evidence type="ECO:0000313" key="6">
    <source>
        <dbReference type="EMBL" id="OBT96587.1"/>
    </source>
</evidence>
<evidence type="ECO:0000256" key="3">
    <source>
        <dbReference type="ARBA" id="ARBA00030602"/>
    </source>
</evidence>
<reference evidence="7" key="2">
    <citation type="journal article" date="2018" name="Nat. Commun.">
        <title>Extreme sensitivity to ultraviolet light in the fungal pathogen causing white-nose syndrome of bats.</title>
        <authorList>
            <person name="Palmer J.M."/>
            <person name="Drees K.P."/>
            <person name="Foster J.T."/>
            <person name="Lindner D.L."/>
        </authorList>
    </citation>
    <scope>NUCLEOTIDE SEQUENCE [LARGE SCALE GENOMIC DNA]</scope>
    <source>
        <strain evidence="7">UAMH 10579</strain>
    </source>
</reference>
<sequence>MPGLGGDGTSISLSSVPENGQTAFVYGTLMVPQILYRVCYGTENPLPELVSHLRLSTALLRNYSRRKVRNADFPAIIAQKNHTVLGTLITGLSKADVKWLDQFEGDMYKRVFVKVEALKAEVFDAHGNIKAEEMEKVNASKEGERNMVRAETYVWDLSKDRLECEEWLFADFRREKMKNWVDGPENDGTVDHYYDSGTGKGSEDGDGKEGVTEVEKGLEIEEAHVEDEEQEKRRIASVVAGIAAKEAEDCESDALKSAV</sequence>
<feature type="region of interest" description="Disordered" evidence="4">
    <location>
        <begin position="185"/>
        <end position="214"/>
    </location>
</feature>
<evidence type="ECO:0000256" key="2">
    <source>
        <dbReference type="ARBA" id="ARBA00022679"/>
    </source>
</evidence>
<dbReference type="Proteomes" id="UP000091956">
    <property type="component" value="Unassembled WGS sequence"/>
</dbReference>
<proteinExistence type="inferred from homology"/>
<dbReference type="Pfam" id="PF06094">
    <property type="entry name" value="GGACT"/>
    <property type="match status" value="1"/>
</dbReference>
<dbReference type="AlphaFoldDB" id="A0A1B8GL77"/>
<dbReference type="GO" id="GO:0016740">
    <property type="term" value="F:transferase activity"/>
    <property type="evidence" value="ECO:0007669"/>
    <property type="project" value="UniProtKB-KW"/>
</dbReference>
<dbReference type="InterPro" id="IPR045038">
    <property type="entry name" value="AIG2-like"/>
</dbReference>
<dbReference type="EMBL" id="KV460227">
    <property type="protein sequence ID" value="OBT96587.1"/>
    <property type="molecule type" value="Genomic_DNA"/>
</dbReference>
<dbReference type="PANTHER" id="PTHR31544:SF2">
    <property type="entry name" value="AIG2-LIKE PROTEIN D"/>
    <property type="match status" value="1"/>
</dbReference>
<reference evidence="6 7" key="1">
    <citation type="submission" date="2016-03" db="EMBL/GenBank/DDBJ databases">
        <title>Comparative genomics of Pseudogymnoascus destructans, the fungus causing white-nose syndrome of bats.</title>
        <authorList>
            <person name="Palmer J.M."/>
            <person name="Drees K.P."/>
            <person name="Foster J.T."/>
            <person name="Lindner D.L."/>
        </authorList>
    </citation>
    <scope>NUCLEOTIDE SEQUENCE [LARGE SCALE GENOMIC DNA]</scope>
    <source>
        <strain evidence="6 7">UAMH 10579</strain>
    </source>
</reference>
<comment type="similarity">
    <text evidence="1">Belongs to the gamma-glutamylcyclotransferase family.</text>
</comment>